<dbReference type="InterPro" id="IPR001478">
    <property type="entry name" value="PDZ"/>
</dbReference>
<dbReference type="PANTHER" id="PTHR10554:SF1">
    <property type="entry name" value="FI16515P1"/>
    <property type="match status" value="1"/>
</dbReference>
<accession>A0A8J2LEF7</accession>
<dbReference type="InterPro" id="IPR055108">
    <property type="entry name" value="Syntrophin_4th"/>
</dbReference>
<dbReference type="GO" id="GO:0016010">
    <property type="term" value="C:dystrophin-associated glycoprotein complex"/>
    <property type="evidence" value="ECO:0007669"/>
    <property type="project" value="TreeGrafter"/>
</dbReference>
<evidence type="ECO:0000313" key="4">
    <source>
        <dbReference type="EMBL" id="CAG7834362.1"/>
    </source>
</evidence>
<dbReference type="GO" id="GO:0005198">
    <property type="term" value="F:structural molecule activity"/>
    <property type="evidence" value="ECO:0007669"/>
    <property type="project" value="InterPro"/>
</dbReference>
<keyword evidence="2" id="KW-0963">Cytoplasm</keyword>
<dbReference type="InterPro" id="IPR015482">
    <property type="entry name" value="Syntrophin"/>
</dbReference>
<organism evidence="4 5">
    <name type="scientific">Allacma fusca</name>
    <dbReference type="NCBI Taxonomy" id="39272"/>
    <lineage>
        <taxon>Eukaryota</taxon>
        <taxon>Metazoa</taxon>
        <taxon>Ecdysozoa</taxon>
        <taxon>Arthropoda</taxon>
        <taxon>Hexapoda</taxon>
        <taxon>Collembola</taxon>
        <taxon>Symphypleona</taxon>
        <taxon>Sminthuridae</taxon>
        <taxon>Allacma</taxon>
    </lineage>
</organism>
<dbReference type="Pfam" id="PF00595">
    <property type="entry name" value="PDZ"/>
    <property type="match status" value="1"/>
</dbReference>
<evidence type="ECO:0000313" key="5">
    <source>
        <dbReference type="Proteomes" id="UP000708208"/>
    </source>
</evidence>
<comment type="caution">
    <text evidence="4">The sequence shown here is derived from an EMBL/GenBank/DDBJ whole genome shotgun (WGS) entry which is preliminary data.</text>
</comment>
<evidence type="ECO:0000259" key="3">
    <source>
        <dbReference type="PROSITE" id="PS50106"/>
    </source>
</evidence>
<feature type="non-terminal residue" evidence="4">
    <location>
        <position position="428"/>
    </location>
</feature>
<evidence type="ECO:0000256" key="2">
    <source>
        <dbReference type="ARBA" id="ARBA00022490"/>
    </source>
</evidence>
<feature type="domain" description="PDZ" evidence="3">
    <location>
        <begin position="3"/>
        <end position="85"/>
    </location>
</feature>
<dbReference type="Proteomes" id="UP000708208">
    <property type="component" value="Unassembled WGS sequence"/>
</dbReference>
<dbReference type="GO" id="GO:0005737">
    <property type="term" value="C:cytoplasm"/>
    <property type="evidence" value="ECO:0007669"/>
    <property type="project" value="UniProtKB-SubCell"/>
</dbReference>
<dbReference type="Pfam" id="PF23012">
    <property type="entry name" value="Syntrophin_4th"/>
    <property type="match status" value="1"/>
</dbReference>
<dbReference type="OrthoDB" id="9975356at2759"/>
<dbReference type="EMBL" id="CAJVCH010570209">
    <property type="protein sequence ID" value="CAG7834362.1"/>
    <property type="molecule type" value="Genomic_DNA"/>
</dbReference>
<reference evidence="4" key="1">
    <citation type="submission" date="2021-06" db="EMBL/GenBank/DDBJ databases">
        <authorList>
            <person name="Hodson N. C."/>
            <person name="Mongue J. A."/>
            <person name="Jaron S. K."/>
        </authorList>
    </citation>
    <scope>NUCLEOTIDE SEQUENCE</scope>
</reference>
<sequence length="428" mass="47913">KREVTLLREDGVLGISVRGGAEHNLPLIISRLAPASPASLCKQLYIGDAILAINGVKITKLGHEEAVHCLNTCGPAVTLKLKYFSTAKSFLSSTQQYLLENHLNHWVATDNDISSDHWETEKSVPLLFALLTRYLGGTDRLRCNAFEVKDSTGNTTTGIIHCGDSYTLTSWIKMISDIILGLNNVQIKLWSQEAQMEIYYVGWVWEGSKMDEKSVSTIDVDSGKMNQSWLSWKPKVLAIRGNGLHYMDFPPGVASYWDGSEAYDVVTTLLRVVSSAGEHLDERQNCFTLQIARDDATNNCTRGQPLTLYLSTETRQELIKVETAWTKAVTDAVKTVKKSRYPVWWGGKPSQLELDFVAAAFNLYRASSKPSPPLWTYNFSSLKSSSDDSRTRLTLKFHGKTPSETMECQDLHKILFTIHSFLLAKVVH</sequence>
<gene>
    <name evidence="4" type="ORF">AFUS01_LOCUS43877</name>
</gene>
<evidence type="ECO:0000256" key="1">
    <source>
        <dbReference type="ARBA" id="ARBA00004496"/>
    </source>
</evidence>
<keyword evidence="5" id="KW-1185">Reference proteome</keyword>
<dbReference type="AlphaFoldDB" id="A0A8J2LEF7"/>
<protein>
    <recommendedName>
        <fullName evidence="3">PDZ domain-containing protein</fullName>
    </recommendedName>
</protein>
<dbReference type="PROSITE" id="PS50106">
    <property type="entry name" value="PDZ"/>
    <property type="match status" value="1"/>
</dbReference>
<dbReference type="PANTHER" id="PTHR10554">
    <property type="entry name" value="SYNTROPHIN"/>
    <property type="match status" value="1"/>
</dbReference>
<name>A0A8J2LEF7_9HEXA</name>
<comment type="subcellular location">
    <subcellularLocation>
        <location evidence="1">Cytoplasm</location>
    </subcellularLocation>
</comment>
<dbReference type="SMART" id="SM00228">
    <property type="entry name" value="PDZ"/>
    <property type="match status" value="1"/>
</dbReference>
<proteinExistence type="predicted"/>